<organism evidence="1 2">
    <name type="scientific">Aliiroseovarius crassostreae</name>
    <dbReference type="NCBI Taxonomy" id="154981"/>
    <lineage>
        <taxon>Bacteria</taxon>
        <taxon>Pseudomonadati</taxon>
        <taxon>Pseudomonadota</taxon>
        <taxon>Alphaproteobacteria</taxon>
        <taxon>Rhodobacterales</taxon>
        <taxon>Paracoccaceae</taxon>
        <taxon>Aliiroseovarius</taxon>
    </lineage>
</organism>
<accession>A0A0P7IEE2</accession>
<sequence>MAPCEAAGFWSFQLGPACRELTSQGVITCIKEAKNMTIKSAAALLLVVATLAACASQPEPEPAPIMPEVTYDKMGNPVS</sequence>
<dbReference type="AlphaFoldDB" id="A0A0P7IEE2"/>
<reference evidence="1 2" key="1">
    <citation type="submission" date="2015-09" db="EMBL/GenBank/DDBJ databases">
        <title>Draft genome sequence of Aliiroseovarius crassostreae CV919-312TSm, the causative agent of Roseovarius Oyster Disease (formerly Juvenile Oyster Disease).</title>
        <authorList>
            <person name="Kessner L."/>
            <person name="Spinard E."/>
            <person name="Nelson D."/>
        </authorList>
    </citation>
    <scope>NUCLEOTIDE SEQUENCE [LARGE SCALE GENOMIC DNA]</scope>
    <source>
        <strain evidence="1 2">CV919-312</strain>
    </source>
</reference>
<proteinExistence type="predicted"/>
<protein>
    <submittedName>
        <fullName evidence="1">Uncharacterized protein</fullName>
    </submittedName>
</protein>
<evidence type="ECO:0000313" key="2">
    <source>
        <dbReference type="Proteomes" id="UP000050471"/>
    </source>
</evidence>
<name>A0A0P7IEE2_9RHOB</name>
<comment type="caution">
    <text evidence="1">The sequence shown here is derived from an EMBL/GenBank/DDBJ whole genome shotgun (WGS) entry which is preliminary data.</text>
</comment>
<dbReference type="Proteomes" id="UP000050471">
    <property type="component" value="Unassembled WGS sequence"/>
</dbReference>
<gene>
    <name evidence="1" type="ORF">AKJ29_09045</name>
</gene>
<keyword evidence="2" id="KW-1185">Reference proteome</keyword>
<dbReference type="STRING" id="154981.AKJ29_09045"/>
<evidence type="ECO:0000313" key="1">
    <source>
        <dbReference type="EMBL" id="KPN62373.1"/>
    </source>
</evidence>
<dbReference type="EMBL" id="LKBA01000019">
    <property type="protein sequence ID" value="KPN62373.1"/>
    <property type="molecule type" value="Genomic_DNA"/>
</dbReference>